<evidence type="ECO:0000256" key="7">
    <source>
        <dbReference type="SAM" id="MobiDB-lite"/>
    </source>
</evidence>
<dbReference type="PROSITE" id="PS51469">
    <property type="entry name" value="SUN"/>
    <property type="match status" value="1"/>
</dbReference>
<keyword evidence="2 8" id="KW-1133">Transmembrane helix</keyword>
<dbReference type="FunFam" id="2.60.120.260:FF:000009">
    <property type="entry name" value="SUN domain-containing protein 1 isoform X1"/>
    <property type="match status" value="1"/>
</dbReference>
<dbReference type="AlphaFoldDB" id="A0A6P7KGZ6"/>
<evidence type="ECO:0000256" key="8">
    <source>
        <dbReference type="SAM" id="Phobius"/>
    </source>
</evidence>
<evidence type="ECO:0000256" key="3">
    <source>
        <dbReference type="ARBA" id="ARBA00023054"/>
    </source>
</evidence>
<dbReference type="Gene3D" id="2.60.120.260">
    <property type="entry name" value="Galactose-binding domain-like"/>
    <property type="match status" value="1"/>
</dbReference>
<evidence type="ECO:0000313" key="10">
    <source>
        <dbReference type="Proteomes" id="UP000515145"/>
    </source>
</evidence>
<dbReference type="InterPro" id="IPR045119">
    <property type="entry name" value="SUN1-5"/>
</dbReference>
<keyword evidence="1 8" id="KW-0812">Transmembrane</keyword>
<name>A0A6P7KGZ6_9TELE</name>
<dbReference type="GO" id="GO:0005637">
    <property type="term" value="C:nuclear inner membrane"/>
    <property type="evidence" value="ECO:0007669"/>
    <property type="project" value="UniProtKB-SubCell"/>
</dbReference>
<dbReference type="GO" id="GO:0034993">
    <property type="term" value="C:meiotic nuclear membrane microtubule tethering complex"/>
    <property type="evidence" value="ECO:0007669"/>
    <property type="project" value="TreeGrafter"/>
</dbReference>
<protein>
    <submittedName>
        <fullName evidence="11">SUN domain-containing protein 1-like isoform X1</fullName>
    </submittedName>
</protein>
<dbReference type="OrthoDB" id="342281at2759"/>
<keyword evidence="10" id="KW-1185">Reference proteome</keyword>
<dbReference type="InterPro" id="IPR012919">
    <property type="entry name" value="SUN_dom"/>
</dbReference>
<keyword evidence="4 8" id="KW-0472">Membrane</keyword>
<feature type="compositionally biased region" description="Basic and acidic residues" evidence="7">
    <location>
        <begin position="568"/>
        <end position="578"/>
    </location>
</feature>
<evidence type="ECO:0000256" key="2">
    <source>
        <dbReference type="ARBA" id="ARBA00022989"/>
    </source>
</evidence>
<proteinExistence type="predicted"/>
<dbReference type="Proteomes" id="UP000515145">
    <property type="component" value="Chromosome 19"/>
</dbReference>
<evidence type="ECO:0000259" key="9">
    <source>
        <dbReference type="PROSITE" id="PS51469"/>
    </source>
</evidence>
<accession>A0A6P7KGZ6</accession>
<dbReference type="InParanoid" id="A0A6P7KGZ6"/>
<reference evidence="11" key="1">
    <citation type="submission" date="2025-08" db="UniProtKB">
        <authorList>
            <consortium name="RefSeq"/>
        </authorList>
    </citation>
    <scope>IDENTIFICATION</scope>
</reference>
<feature type="domain" description="SUN" evidence="9">
    <location>
        <begin position="803"/>
        <end position="964"/>
    </location>
</feature>
<evidence type="ECO:0000256" key="5">
    <source>
        <dbReference type="ARBA" id="ARBA00037816"/>
    </source>
</evidence>
<dbReference type="GeneID" id="114451898"/>
<comment type="subcellular location">
    <subcellularLocation>
        <location evidence="5">Nucleus inner membrane</location>
        <topology evidence="5">Single-pass type II membrane protein</topology>
    </subcellularLocation>
</comment>
<feature type="transmembrane region" description="Helical" evidence="8">
    <location>
        <begin position="400"/>
        <end position="419"/>
    </location>
</feature>
<evidence type="ECO:0000256" key="6">
    <source>
        <dbReference type="SAM" id="Coils"/>
    </source>
</evidence>
<keyword evidence="3 6" id="KW-0175">Coiled coil</keyword>
<dbReference type="RefSeq" id="XP_028286661.1">
    <property type="nucleotide sequence ID" value="XM_028430860.1"/>
</dbReference>
<dbReference type="PANTHER" id="PTHR12911:SF23">
    <property type="entry name" value="SUN DOMAIN-CONTAINING PROTEIN 1"/>
    <property type="match status" value="1"/>
</dbReference>
<dbReference type="GO" id="GO:0043495">
    <property type="term" value="F:protein-membrane adaptor activity"/>
    <property type="evidence" value="ECO:0007669"/>
    <property type="project" value="TreeGrafter"/>
</dbReference>
<evidence type="ECO:0000256" key="1">
    <source>
        <dbReference type="ARBA" id="ARBA00022692"/>
    </source>
</evidence>
<sequence length="966" mass="107015">MVALVPVMIDEDVDLQSWGWTDLCVSSASSYYCVFCRVRGVFFCSVSACCSSYFSLVSDSEKEQPTVSFDQTGAMSRRSLRIDDGLLDRSLPHSSASFSVGGGSWRSSRSLNSRRSQQHSVSCSESLLHTPRKPASLHNSSLHSMASDASLLSSLLDESSVHEATVVDNFWGLDHDLDPKENTILAEQSSIVANSTLIGSENHCAKHPVQTLSRVYCKDCELHSNSKESASSKYTSSLVKMGPGGSHPGDSEGSTIYGRDRNRKSRIAGLLFMWDSGVNVCWRAAAAVISLLTVVYQQLLLQKPHDVTDALQLWLDSSVLWVRRAAASLVSVLIHSWQLCQGSKVTEDNIQTGSQNGAQSRHCGVMSLKEPHSNGSLCQRVGDAFRWLCRRWQHKSWFPLRLLIVILLLLLFGLCWFGPAGLQSVFLAVHFAECRTALSNIPGLSSVYGIVSSRSQSADVATVKELKEVQPYVEPLYSPPPQTEEKEELGTAGDSERLLHLERSLAALWDHVEVGGRQAEQRHGEVLQLYTELRQQQLHSAQSSSDGVEPWLNSVLDHQLSDLRRQLDEERQQREQMRQQELLQHRSQSSRLDQLELQLQTLVANTQEVQRRHEAATGASSSPTTLPAAFSVGVDQQSHDALLAEVKRLEAALDEVRRVVEGLSKSQDGCRQLSRIQQLISVEVSAQVQEQVRSLVYGNQLTPGGNTATLPESLLQWLSQRYVSSADLQAALASLEQSLLQNISMKLAQQHNEGMDKEAVLHTAGHVGATVTLEDVHVMVKNALRLFSQDQTGMADFALESGGGSILSTRCSETYETKAALLSLFSIPLWYFSQSPRAVIQPDVHPGNCWAFRGSKGFLVIRLSMRILPTAFTLEHIHKALAPSGTLRSAPQEFSVYGLDDEHQEKGKLLGTYTYDEDGEALQTFPVTEENDDTFQIIEVQILSNWGHKEYTCMYRFRVHGTPSSI</sequence>
<gene>
    <name evidence="11" type="primary">LOC114451898</name>
</gene>
<feature type="coiled-coil region" evidence="6">
    <location>
        <begin position="639"/>
        <end position="666"/>
    </location>
</feature>
<feature type="region of interest" description="Disordered" evidence="7">
    <location>
        <begin position="238"/>
        <end position="258"/>
    </location>
</feature>
<evidence type="ECO:0000313" key="11">
    <source>
        <dbReference type="RefSeq" id="XP_028286661.1"/>
    </source>
</evidence>
<organism evidence="10 11">
    <name type="scientific">Parambassis ranga</name>
    <name type="common">Indian glassy fish</name>
    <dbReference type="NCBI Taxonomy" id="210632"/>
    <lineage>
        <taxon>Eukaryota</taxon>
        <taxon>Metazoa</taxon>
        <taxon>Chordata</taxon>
        <taxon>Craniata</taxon>
        <taxon>Vertebrata</taxon>
        <taxon>Euteleostomi</taxon>
        <taxon>Actinopterygii</taxon>
        <taxon>Neopterygii</taxon>
        <taxon>Teleostei</taxon>
        <taxon>Neoteleostei</taxon>
        <taxon>Acanthomorphata</taxon>
        <taxon>Ovalentaria</taxon>
        <taxon>Ambassidae</taxon>
        <taxon>Parambassis</taxon>
    </lineage>
</organism>
<evidence type="ECO:0000256" key="4">
    <source>
        <dbReference type="ARBA" id="ARBA00023136"/>
    </source>
</evidence>
<feature type="region of interest" description="Disordered" evidence="7">
    <location>
        <begin position="568"/>
        <end position="587"/>
    </location>
</feature>
<dbReference type="PANTHER" id="PTHR12911">
    <property type="entry name" value="SAD1/UNC-84-LIKE PROTEIN-RELATED"/>
    <property type="match status" value="1"/>
</dbReference>
<dbReference type="Pfam" id="PF07738">
    <property type="entry name" value="Sad1_UNC"/>
    <property type="match status" value="1"/>
</dbReference>
<feature type="region of interest" description="Disordered" evidence="7">
    <location>
        <begin position="474"/>
        <end position="493"/>
    </location>
</feature>